<protein>
    <submittedName>
        <fullName evidence="2">Uncharacterized protein</fullName>
    </submittedName>
</protein>
<feature type="compositionally biased region" description="Acidic residues" evidence="1">
    <location>
        <begin position="353"/>
        <end position="369"/>
    </location>
</feature>
<feature type="region of interest" description="Disordered" evidence="1">
    <location>
        <begin position="45"/>
        <end position="105"/>
    </location>
</feature>
<dbReference type="OrthoDB" id="10347573at2759"/>
<sequence length="451" mass="49606">MQATPMTLPTEMDLDMEIERPQIASAPSKEDSHVMIPSVDHMDVSPGATVGSQSAALAKESISSGSSLTPQQIDESSQKVHAAPAAAQFPPAAAPSATATDQQAPPRIVKIHLRRYTRAELADRTLKKTGFYTTGSPIAGPNDLKGMVDKKGISYCKARGDILMFDDLETLRVFVSRYMGDVSAAPNNSAPVGMRGLDLRSLVVAWKKVPGTCDLTYATMINRELFPATLNRLLGISQAHPSPLFRHMPRPIGRLLEVVEQLGNVKEVTLVYATEHERDDCRWGQLVTGDAIQAFFLPIFVRNWKETLNNLWTWLDCPVYTWMRMQKGSWNYVLRFNDITEKELLAYGVGNSDVEEEEMDDSDDGDGTEDDKGAGEGDDSPGVGLGPVDGPPGLYQSDNGWDTIKDHGEGAPWRDIQGSAEIGSWFADKGVVEHEVWDVFLEEVDATDFYL</sequence>
<evidence type="ECO:0000256" key="1">
    <source>
        <dbReference type="SAM" id="MobiDB-lite"/>
    </source>
</evidence>
<feature type="compositionally biased region" description="Low complexity" evidence="1">
    <location>
        <begin position="82"/>
        <end position="105"/>
    </location>
</feature>
<name>K1WVM6_MARBU</name>
<evidence type="ECO:0000313" key="2">
    <source>
        <dbReference type="EMBL" id="EKD12718.1"/>
    </source>
</evidence>
<evidence type="ECO:0000313" key="3">
    <source>
        <dbReference type="Proteomes" id="UP000006753"/>
    </source>
</evidence>
<dbReference type="Proteomes" id="UP000006753">
    <property type="component" value="Unassembled WGS sequence"/>
</dbReference>
<feature type="compositionally biased region" description="Polar residues" evidence="1">
    <location>
        <begin position="50"/>
        <end position="75"/>
    </location>
</feature>
<proteinExistence type="predicted"/>
<dbReference type="AlphaFoldDB" id="K1WVM6"/>
<dbReference type="InParanoid" id="K1WVM6"/>
<accession>K1WVM6</accession>
<dbReference type="HOGENOM" id="CLU_607015_0_0_1"/>
<keyword evidence="3" id="KW-1185">Reference proteome</keyword>
<reference evidence="2 3" key="1">
    <citation type="journal article" date="2012" name="BMC Genomics">
        <title>Sequencing the genome of Marssonina brunnea reveals fungus-poplar co-evolution.</title>
        <authorList>
            <person name="Zhu S."/>
            <person name="Cao Y.-Z."/>
            <person name="Jiang C."/>
            <person name="Tan B.-Y."/>
            <person name="Wang Z."/>
            <person name="Feng S."/>
            <person name="Zhang L."/>
            <person name="Su X.-H."/>
            <person name="Brejova B."/>
            <person name="Vinar T."/>
            <person name="Xu M."/>
            <person name="Wang M.-X."/>
            <person name="Zhang S.-G."/>
            <person name="Huang M.-R."/>
            <person name="Wu R."/>
            <person name="Zhou Y."/>
        </authorList>
    </citation>
    <scope>NUCLEOTIDE SEQUENCE [LARGE SCALE GENOMIC DNA]</scope>
    <source>
        <strain evidence="2 3">MB_m1</strain>
    </source>
</reference>
<organism evidence="2 3">
    <name type="scientific">Marssonina brunnea f. sp. multigermtubi (strain MB_m1)</name>
    <name type="common">Marssonina leaf spot fungus</name>
    <dbReference type="NCBI Taxonomy" id="1072389"/>
    <lineage>
        <taxon>Eukaryota</taxon>
        <taxon>Fungi</taxon>
        <taxon>Dikarya</taxon>
        <taxon>Ascomycota</taxon>
        <taxon>Pezizomycotina</taxon>
        <taxon>Leotiomycetes</taxon>
        <taxon>Helotiales</taxon>
        <taxon>Drepanopezizaceae</taxon>
        <taxon>Drepanopeziza</taxon>
    </lineage>
</organism>
<feature type="compositionally biased region" description="Low complexity" evidence="1">
    <location>
        <begin position="380"/>
        <end position="394"/>
    </location>
</feature>
<gene>
    <name evidence="2" type="ORF">MBM_08947</name>
</gene>
<dbReference type="EMBL" id="JH921454">
    <property type="protein sequence ID" value="EKD12718.1"/>
    <property type="molecule type" value="Genomic_DNA"/>
</dbReference>
<feature type="region of interest" description="Disordered" evidence="1">
    <location>
        <begin position="350"/>
        <end position="414"/>
    </location>
</feature>
<dbReference type="KEGG" id="mbe:MBM_08947"/>